<dbReference type="OrthoDB" id="4406052at2"/>
<evidence type="ECO:0000313" key="1">
    <source>
        <dbReference type="EMBL" id="ALA68684.1"/>
    </source>
</evidence>
<proteinExistence type="predicted"/>
<dbReference type="AlphaFoldDB" id="A0A0K2H3R9"/>
<accession>A0A0K2H3R9</accession>
<reference evidence="1 2" key="1">
    <citation type="submission" date="2013-10" db="EMBL/GenBank/DDBJ databases">
        <title>Complete genome sequence of Corynebacterium lactis DSM 45799(T), isolated from raw cow milk.</title>
        <authorList>
            <person name="Ruckert C."/>
            <person name="Albersmeier A."/>
            <person name="Lipski A."/>
            <person name="Kalinowski J."/>
        </authorList>
    </citation>
    <scope>NUCLEOTIDE SEQUENCE [LARGE SCALE GENOMIC DNA]</scope>
    <source>
        <strain evidence="1 2">RW2-5</strain>
    </source>
</reference>
<gene>
    <name evidence="1" type="ORF">CLAC_10165</name>
</gene>
<evidence type="ECO:0000313" key="2">
    <source>
        <dbReference type="Proteomes" id="UP000058446"/>
    </source>
</evidence>
<sequence>MTKEYASAGTLSHDETLPWVVRIFVYTDAVGSHVAADKVRAALAELIPDEEVKVYEDVMPDVGRTSSLADLWAEANPGVDPGERKRYRISVVAPGLSHAEMADIAGPLAETISLGWSSGEAASQVTDGNVPCRVAVGRADEHPGEPPLIQN</sequence>
<dbReference type="KEGG" id="clw:CLAC_10165"/>
<organism evidence="1 2">
    <name type="scientific">Corynebacterium lactis RW2-5</name>
    <dbReference type="NCBI Taxonomy" id="1408189"/>
    <lineage>
        <taxon>Bacteria</taxon>
        <taxon>Bacillati</taxon>
        <taxon>Actinomycetota</taxon>
        <taxon>Actinomycetes</taxon>
        <taxon>Mycobacteriales</taxon>
        <taxon>Corynebacteriaceae</taxon>
        <taxon>Corynebacterium</taxon>
    </lineage>
</organism>
<dbReference type="Proteomes" id="UP000058446">
    <property type="component" value="Chromosome"/>
</dbReference>
<dbReference type="EMBL" id="CP006841">
    <property type="protein sequence ID" value="ALA68684.1"/>
    <property type="molecule type" value="Genomic_DNA"/>
</dbReference>
<keyword evidence="2" id="KW-1185">Reference proteome</keyword>
<protein>
    <submittedName>
        <fullName evidence="1">Uncharacterized protein</fullName>
    </submittedName>
</protein>
<dbReference type="PATRIC" id="fig|1408189.4.peg.2042"/>
<name>A0A0K2H3R9_9CORY</name>
<dbReference type="RefSeq" id="WP_053412783.1">
    <property type="nucleotide sequence ID" value="NZ_CP006841.1"/>
</dbReference>